<dbReference type="OrthoDB" id="2385347at2759"/>
<accession>A0A068S180</accession>
<evidence type="ECO:0000256" key="1">
    <source>
        <dbReference type="SAM" id="Coils"/>
    </source>
</evidence>
<dbReference type="STRING" id="1263082.A0A068S180"/>
<dbReference type="CDD" id="cd23767">
    <property type="entry name" value="IQCD"/>
    <property type="match status" value="1"/>
</dbReference>
<keyword evidence="1" id="KW-0175">Coiled coil</keyword>
<gene>
    <name evidence="3" type="ORF">LCOR_06726.1</name>
</gene>
<dbReference type="InterPro" id="IPR000048">
    <property type="entry name" value="IQ_motif_EF-hand-BS"/>
</dbReference>
<name>A0A068S180_9FUNG</name>
<protein>
    <submittedName>
        <fullName evidence="3">Uncharacterized protein</fullName>
    </submittedName>
</protein>
<evidence type="ECO:0000313" key="3">
    <source>
        <dbReference type="EMBL" id="CDH55602.1"/>
    </source>
</evidence>
<sequence length="686" mass="77891">MMNEFNTEPVTFHHNSSLVADEKMMLNQHPSYYVGQNNNTGEDCIDMIEVPQNLGPEQESYEFPSKARLQQLAVFYNDNDTDSFFDESSFTNTSTSSMTMYGDDQDDDDDDDDALESLYKRCQSPRRQDFEDDQLDRFFHSMSFKSSWEQEEDDEMEGVLADDGRLSPLQLPAQVTNPGNSIMHNHGSGVPRCTDQDEDDDYLRRICHQRRPREESCDSTATVTQAISRANTTAVATSNTTTTIVAPCSFLSDNHLGRVQEEEDDDYDDDDWYEQGMSSRKTGGMCIQGVTHSLHAEWLQRPRERFGSSSDDGSSNLPVYCSEAELIHPNDLQQHQHRYERRMDSNGSSLLTDDSRIVLVRLGTKNITVIERCSSTGTTRTDEGYDDRLDDEKGNDGLGMLESTSTFLPLSEQEQEYLMHSDILRTAAAVKIQAAWRGYCHRKTMQQGKLQPAQRMMVDLVRLCGHVHRRQMTRVQERLEDVEMHLQEETAMRIAFEKAMEDMTILVDEQQQTLHERLEQEISVRQSYEEQIEATAAQIKPLEARLRQESHARDRLESMMSHVLEEMKELKSSRQREVEARRQLQAELDDARREIAILSKRSTTPTSRPPSSVAGNAIRTGLTVHAGTRSISSAAAAAARKSVAPSSATTIRSRTPAATPSPTTTSRRAISRMSTMRPSSTMSRRR</sequence>
<feature type="region of interest" description="Disordered" evidence="2">
    <location>
        <begin position="87"/>
        <end position="113"/>
    </location>
</feature>
<organism evidence="3 4">
    <name type="scientific">Lichtheimia corymbifera JMRC:FSU:9682</name>
    <dbReference type="NCBI Taxonomy" id="1263082"/>
    <lineage>
        <taxon>Eukaryota</taxon>
        <taxon>Fungi</taxon>
        <taxon>Fungi incertae sedis</taxon>
        <taxon>Mucoromycota</taxon>
        <taxon>Mucoromycotina</taxon>
        <taxon>Mucoromycetes</taxon>
        <taxon>Mucorales</taxon>
        <taxon>Lichtheimiaceae</taxon>
        <taxon>Lichtheimia</taxon>
    </lineage>
</organism>
<dbReference type="SMART" id="SM00015">
    <property type="entry name" value="IQ"/>
    <property type="match status" value="1"/>
</dbReference>
<dbReference type="PROSITE" id="PS50096">
    <property type="entry name" value="IQ"/>
    <property type="match status" value="1"/>
</dbReference>
<feature type="compositionally biased region" description="Low complexity" evidence="2">
    <location>
        <begin position="87"/>
        <end position="97"/>
    </location>
</feature>
<feature type="region of interest" description="Disordered" evidence="2">
    <location>
        <begin position="178"/>
        <end position="197"/>
    </location>
</feature>
<reference evidence="3" key="1">
    <citation type="submission" date="2013-08" db="EMBL/GenBank/DDBJ databases">
        <title>Gene expansion shapes genome architecture in the human pathogen Lichtheimia corymbifera: an evolutionary genomics analysis in the ancient terrestrial Mucorales (Mucoromycotina).</title>
        <authorList>
            <person name="Schwartze V.U."/>
            <person name="Winter S."/>
            <person name="Shelest E."/>
            <person name="Marcet-Houben M."/>
            <person name="Horn F."/>
            <person name="Wehner S."/>
            <person name="Hoffmann K."/>
            <person name="Riege K."/>
            <person name="Sammeth M."/>
            <person name="Nowrousian M."/>
            <person name="Valiante V."/>
            <person name="Linde J."/>
            <person name="Jacobsen I.D."/>
            <person name="Marz M."/>
            <person name="Brakhage A.A."/>
            <person name="Gabaldon T."/>
            <person name="Bocker S."/>
            <person name="Voigt K."/>
        </authorList>
    </citation>
    <scope>NUCLEOTIDE SEQUENCE [LARGE SCALE GENOMIC DNA]</scope>
    <source>
        <strain evidence="3">FSU 9682</strain>
    </source>
</reference>
<keyword evidence="4" id="KW-1185">Reference proteome</keyword>
<feature type="compositionally biased region" description="Acidic residues" evidence="2">
    <location>
        <begin position="103"/>
        <end position="113"/>
    </location>
</feature>
<evidence type="ECO:0000256" key="2">
    <source>
        <dbReference type="SAM" id="MobiDB-lite"/>
    </source>
</evidence>
<dbReference type="Gene3D" id="1.20.5.190">
    <property type="match status" value="1"/>
</dbReference>
<dbReference type="Proteomes" id="UP000027586">
    <property type="component" value="Unassembled WGS sequence"/>
</dbReference>
<evidence type="ECO:0000313" key="4">
    <source>
        <dbReference type="Proteomes" id="UP000027586"/>
    </source>
</evidence>
<proteinExistence type="predicted"/>
<dbReference type="EMBL" id="CBTN010000030">
    <property type="protein sequence ID" value="CDH55602.1"/>
    <property type="molecule type" value="Genomic_DNA"/>
</dbReference>
<feature type="coiled-coil region" evidence="1">
    <location>
        <begin position="525"/>
        <end position="601"/>
    </location>
</feature>
<dbReference type="VEuPathDB" id="FungiDB:LCOR_06726.1"/>
<feature type="region of interest" description="Disordered" evidence="2">
    <location>
        <begin position="640"/>
        <end position="686"/>
    </location>
</feature>
<dbReference type="AlphaFoldDB" id="A0A068S180"/>
<comment type="caution">
    <text evidence="3">The sequence shown here is derived from an EMBL/GenBank/DDBJ whole genome shotgun (WGS) entry which is preliminary data.</text>
</comment>